<sequence>MLDAWLTGRREIHRTFGVRKHAELHANQLYKGRGKYCETSEQERSFGTSQRAATGRIMLSHLSRFEHFQVVTVASPLTTTPTVYAKFIAWLEDWAERLDAHLMVFYDGQQGLHHGATDPSPEELSELWKTAVRNATPYRRAHRDLDLSTRRVVEDVIMQDSQYSQLIQAVDLIAYGAYHLHRQDHPEIWGTKNRVQADAIRAYMRTHDRWVPGAEKGIVWLDPTTQEPPA</sequence>
<organism evidence="1 2">
    <name type="scientific">Isoptericola cucumis</name>
    <dbReference type="NCBI Taxonomy" id="1776856"/>
    <lineage>
        <taxon>Bacteria</taxon>
        <taxon>Bacillati</taxon>
        <taxon>Actinomycetota</taxon>
        <taxon>Actinomycetes</taxon>
        <taxon>Micrococcales</taxon>
        <taxon>Promicromonosporaceae</taxon>
        <taxon>Isoptericola</taxon>
    </lineage>
</organism>
<protein>
    <recommendedName>
        <fullName evidence="3">DUF3800 domain-containing protein</fullName>
    </recommendedName>
</protein>
<dbReference type="Proteomes" id="UP000632535">
    <property type="component" value="Unassembled WGS sequence"/>
</dbReference>
<evidence type="ECO:0000313" key="1">
    <source>
        <dbReference type="EMBL" id="GGI09504.1"/>
    </source>
</evidence>
<accession>A0ABQ2BAL9</accession>
<comment type="caution">
    <text evidence="1">The sequence shown here is derived from an EMBL/GenBank/DDBJ whole genome shotgun (WGS) entry which is preliminary data.</text>
</comment>
<reference evidence="2" key="1">
    <citation type="journal article" date="2019" name="Int. J. Syst. Evol. Microbiol.">
        <title>The Global Catalogue of Microorganisms (GCM) 10K type strain sequencing project: providing services to taxonomists for standard genome sequencing and annotation.</title>
        <authorList>
            <consortium name="The Broad Institute Genomics Platform"/>
            <consortium name="The Broad Institute Genome Sequencing Center for Infectious Disease"/>
            <person name="Wu L."/>
            <person name="Ma J."/>
        </authorList>
    </citation>
    <scope>NUCLEOTIDE SEQUENCE [LARGE SCALE GENOMIC DNA]</scope>
    <source>
        <strain evidence="2">CCM 8653</strain>
    </source>
</reference>
<dbReference type="EMBL" id="BMDG01000009">
    <property type="protein sequence ID" value="GGI09504.1"/>
    <property type="molecule type" value="Genomic_DNA"/>
</dbReference>
<proteinExistence type="predicted"/>
<name>A0ABQ2BAL9_9MICO</name>
<evidence type="ECO:0000313" key="2">
    <source>
        <dbReference type="Proteomes" id="UP000632535"/>
    </source>
</evidence>
<keyword evidence="2" id="KW-1185">Reference proteome</keyword>
<dbReference type="Pfam" id="PF12686">
    <property type="entry name" value="DUF3800"/>
    <property type="match status" value="1"/>
</dbReference>
<evidence type="ECO:0008006" key="3">
    <source>
        <dbReference type="Google" id="ProtNLM"/>
    </source>
</evidence>
<dbReference type="InterPro" id="IPR024524">
    <property type="entry name" value="DUF3800"/>
</dbReference>
<gene>
    <name evidence="1" type="ORF">GCM10007368_26500</name>
</gene>